<reference evidence="2 3" key="1">
    <citation type="submission" date="2024-07" db="EMBL/GenBank/DDBJ databases">
        <title>Section-level genome sequencing and comparative genomics of Aspergillus sections Usti and Cavernicolus.</title>
        <authorList>
            <consortium name="Lawrence Berkeley National Laboratory"/>
            <person name="Nybo J.L."/>
            <person name="Vesth T.C."/>
            <person name="Theobald S."/>
            <person name="Frisvad J.C."/>
            <person name="Larsen T.O."/>
            <person name="Kjaerboelling I."/>
            <person name="Rothschild-Mancinelli K."/>
            <person name="Lyhne E.K."/>
            <person name="Kogle M.E."/>
            <person name="Barry K."/>
            <person name="Clum A."/>
            <person name="Na H."/>
            <person name="Ledsgaard L."/>
            <person name="Lin J."/>
            <person name="Lipzen A."/>
            <person name="Kuo A."/>
            <person name="Riley R."/>
            <person name="Mondo S."/>
            <person name="LaButti K."/>
            <person name="Haridas S."/>
            <person name="Pangalinan J."/>
            <person name="Salamov A.A."/>
            <person name="Simmons B.A."/>
            <person name="Magnuson J.K."/>
            <person name="Chen J."/>
            <person name="Drula E."/>
            <person name="Henrissat B."/>
            <person name="Wiebenga A."/>
            <person name="Lubbers R.J."/>
            <person name="Gomes A.C."/>
            <person name="Macurrencykelacurrency M.R."/>
            <person name="Stajich J."/>
            <person name="Grigoriev I.V."/>
            <person name="Mortensen U.H."/>
            <person name="De vries R.P."/>
            <person name="Baker S.E."/>
            <person name="Andersen M.R."/>
        </authorList>
    </citation>
    <scope>NUCLEOTIDE SEQUENCE [LARGE SCALE GENOMIC DNA]</scope>
    <source>
        <strain evidence="2 3">CBS 756.74</strain>
    </source>
</reference>
<evidence type="ECO:0008006" key="4">
    <source>
        <dbReference type="Google" id="ProtNLM"/>
    </source>
</evidence>
<evidence type="ECO:0000256" key="1">
    <source>
        <dbReference type="SAM" id="MobiDB-lite"/>
    </source>
</evidence>
<name>A0ABR4L3A2_9EURO</name>
<protein>
    <recommendedName>
        <fullName evidence="4">Amine oxidase domain-containing protein</fullName>
    </recommendedName>
</protein>
<evidence type="ECO:0000313" key="2">
    <source>
        <dbReference type="EMBL" id="KAL2858968.1"/>
    </source>
</evidence>
<proteinExistence type="predicted"/>
<keyword evidence="3" id="KW-1185">Reference proteome</keyword>
<organism evidence="2 3">
    <name type="scientific">Aspergillus pseudodeflectus</name>
    <dbReference type="NCBI Taxonomy" id="176178"/>
    <lineage>
        <taxon>Eukaryota</taxon>
        <taxon>Fungi</taxon>
        <taxon>Dikarya</taxon>
        <taxon>Ascomycota</taxon>
        <taxon>Pezizomycotina</taxon>
        <taxon>Eurotiomycetes</taxon>
        <taxon>Eurotiomycetidae</taxon>
        <taxon>Eurotiales</taxon>
        <taxon>Aspergillaceae</taxon>
        <taxon>Aspergillus</taxon>
        <taxon>Aspergillus subgen. Nidulantes</taxon>
    </lineage>
</organism>
<feature type="region of interest" description="Disordered" evidence="1">
    <location>
        <begin position="1"/>
        <end position="33"/>
    </location>
</feature>
<dbReference type="Proteomes" id="UP001610444">
    <property type="component" value="Unassembled WGS sequence"/>
</dbReference>
<dbReference type="EMBL" id="JBFXLR010000004">
    <property type="protein sequence ID" value="KAL2858968.1"/>
    <property type="molecule type" value="Genomic_DNA"/>
</dbReference>
<comment type="caution">
    <text evidence="2">The sequence shown here is derived from an EMBL/GenBank/DDBJ whole genome shotgun (WGS) entry which is preliminary data.</text>
</comment>
<gene>
    <name evidence="2" type="ORF">BJX68DRAFT_227574</name>
</gene>
<dbReference type="RefSeq" id="XP_070903932.1">
    <property type="nucleotide sequence ID" value="XM_071038698.1"/>
</dbReference>
<sequence length="117" mass="12438">MDITVSPCSVLGGEDEDKEQQPQASNSGNDNKEVIHLVRPLPTAASHNLLLSVFDKEKKSSTDDVAPWKNGTDGIYLAGGYASAGLPLLEACVRSGLEAAEAIGARIPFEIVRETPF</sequence>
<accession>A0ABR4L3A2</accession>
<dbReference type="GeneID" id="98153862"/>
<evidence type="ECO:0000313" key="3">
    <source>
        <dbReference type="Proteomes" id="UP001610444"/>
    </source>
</evidence>